<gene>
    <name evidence="5" type="ORF">MESS2_730169</name>
</gene>
<dbReference type="GO" id="GO:0008714">
    <property type="term" value="F:AMP nucleosidase activity"/>
    <property type="evidence" value="ECO:0007669"/>
    <property type="project" value="UniProtKB-EC"/>
</dbReference>
<reference evidence="5 6" key="1">
    <citation type="submission" date="2013-02" db="EMBL/GenBank/DDBJ databases">
        <authorList>
            <person name="Genoscope - CEA"/>
        </authorList>
    </citation>
    <scope>NUCLEOTIDE SEQUENCE [LARGE SCALE GENOMIC DNA]</scope>
    <source>
        <strain evidence="5 6">STM 2683</strain>
    </source>
</reference>
<dbReference type="EMBL" id="CAUM01000143">
    <property type="protein sequence ID" value="CCV08273.1"/>
    <property type="molecule type" value="Genomic_DNA"/>
</dbReference>
<evidence type="ECO:0000313" key="5">
    <source>
        <dbReference type="EMBL" id="CCV08273.1"/>
    </source>
</evidence>
<keyword evidence="6" id="KW-1185">Reference proteome</keyword>
<dbReference type="PANTHER" id="PTHR31223:SF70">
    <property type="entry name" value="LOG FAMILY PROTEIN YJL055W"/>
    <property type="match status" value="1"/>
</dbReference>
<dbReference type="eggNOG" id="COG1611">
    <property type="taxonomic scope" value="Bacteria"/>
</dbReference>
<dbReference type="GO" id="GO:0005829">
    <property type="term" value="C:cytosol"/>
    <property type="evidence" value="ECO:0007669"/>
    <property type="project" value="TreeGrafter"/>
</dbReference>
<comment type="similarity">
    <text evidence="2">Belongs to the LOG family.</text>
</comment>
<dbReference type="RefSeq" id="WP_008877149.1">
    <property type="nucleotide sequence ID" value="NZ_CAUM01000143.1"/>
</dbReference>
<protein>
    <recommendedName>
        <fullName evidence="4">AMP nucleosidase</fullName>
        <ecNumber evidence="3">3.2.2.4</ecNumber>
    </recommendedName>
    <alternativeName>
        <fullName evidence="4">AMP nucleosidase</fullName>
    </alternativeName>
</protein>
<proteinExistence type="inferred from homology"/>
<sequence length="108" mass="11749">MFDYADAFIAMPGGIGTIEELAEVMTWRKLDRHQKPILVANFHGFWSPWLNLLVHLEDGGFLSGELSTACLIADMPAAILPMLQRGVCFTPAPLPQGARLSVNPALAS</sequence>
<comment type="catalytic activity">
    <reaction evidence="1">
        <text>AMP + H2O = D-ribose 5-phosphate + adenine</text>
        <dbReference type="Rhea" id="RHEA:20129"/>
        <dbReference type="ChEBI" id="CHEBI:15377"/>
        <dbReference type="ChEBI" id="CHEBI:16708"/>
        <dbReference type="ChEBI" id="CHEBI:78346"/>
        <dbReference type="ChEBI" id="CHEBI:456215"/>
        <dbReference type="EC" id="3.2.2.4"/>
    </reaction>
</comment>
<comment type="caution">
    <text evidence="5">The sequence shown here is derived from an EMBL/GenBank/DDBJ whole genome shotgun (WGS) entry which is preliminary data.</text>
</comment>
<evidence type="ECO:0000256" key="1">
    <source>
        <dbReference type="ARBA" id="ARBA00000274"/>
    </source>
</evidence>
<evidence type="ECO:0000313" key="6">
    <source>
        <dbReference type="Proteomes" id="UP000012062"/>
    </source>
</evidence>
<organism evidence="5 6">
    <name type="scientific">Mesorhizobium metallidurans STM 2683</name>
    <dbReference type="NCBI Taxonomy" id="1297569"/>
    <lineage>
        <taxon>Bacteria</taxon>
        <taxon>Pseudomonadati</taxon>
        <taxon>Pseudomonadota</taxon>
        <taxon>Alphaproteobacteria</taxon>
        <taxon>Hyphomicrobiales</taxon>
        <taxon>Phyllobacteriaceae</taxon>
        <taxon>Mesorhizobium</taxon>
    </lineage>
</organism>
<dbReference type="AlphaFoldDB" id="M5EWG1"/>
<accession>M5EWG1</accession>
<dbReference type="EC" id="3.2.2.4" evidence="3"/>
<dbReference type="STRING" id="1297569.MESS2_730169"/>
<dbReference type="PANTHER" id="PTHR31223">
    <property type="entry name" value="LOG FAMILY PROTEIN YJL055W"/>
    <property type="match status" value="1"/>
</dbReference>
<dbReference type="GO" id="GO:0009691">
    <property type="term" value="P:cytokinin biosynthetic process"/>
    <property type="evidence" value="ECO:0007669"/>
    <property type="project" value="TreeGrafter"/>
</dbReference>
<evidence type="ECO:0000256" key="2">
    <source>
        <dbReference type="ARBA" id="ARBA00006763"/>
    </source>
</evidence>
<dbReference type="OrthoDB" id="9801098at2"/>
<dbReference type="Proteomes" id="UP000012062">
    <property type="component" value="Unassembled WGS sequence"/>
</dbReference>
<dbReference type="InterPro" id="IPR031100">
    <property type="entry name" value="LOG_fam"/>
</dbReference>
<dbReference type="Pfam" id="PF03641">
    <property type="entry name" value="Lysine_decarbox"/>
    <property type="match status" value="1"/>
</dbReference>
<dbReference type="Gene3D" id="3.40.50.450">
    <property type="match status" value="1"/>
</dbReference>
<evidence type="ECO:0000256" key="4">
    <source>
        <dbReference type="ARBA" id="ARBA00031983"/>
    </source>
</evidence>
<name>M5EWG1_9HYPH</name>
<dbReference type="SUPFAM" id="SSF102405">
    <property type="entry name" value="MCP/YpsA-like"/>
    <property type="match status" value="1"/>
</dbReference>
<evidence type="ECO:0000256" key="3">
    <source>
        <dbReference type="ARBA" id="ARBA00011985"/>
    </source>
</evidence>